<accession>A0A5B7SP99</accession>
<dbReference type="EMBL" id="CP040710">
    <property type="protein sequence ID" value="QCW98820.1"/>
    <property type="molecule type" value="Genomic_DNA"/>
</dbReference>
<evidence type="ECO:0000313" key="10">
    <source>
        <dbReference type="EMBL" id="QCW98820.1"/>
    </source>
</evidence>
<feature type="domain" description="MacB-like periplasmic core" evidence="9">
    <location>
        <begin position="21"/>
        <end position="240"/>
    </location>
</feature>
<organism evidence="10 11">
    <name type="scientific">Aggregatimonas sangjinii</name>
    <dbReference type="NCBI Taxonomy" id="2583587"/>
    <lineage>
        <taxon>Bacteria</taxon>
        <taxon>Pseudomonadati</taxon>
        <taxon>Bacteroidota</taxon>
        <taxon>Flavobacteriia</taxon>
        <taxon>Flavobacteriales</taxon>
        <taxon>Flavobacteriaceae</taxon>
        <taxon>Aggregatimonas</taxon>
    </lineage>
</organism>
<dbReference type="Proteomes" id="UP000310017">
    <property type="component" value="Chromosome"/>
</dbReference>
<feature type="transmembrane region" description="Helical" evidence="7">
    <location>
        <begin position="284"/>
        <end position="310"/>
    </location>
</feature>
<keyword evidence="5 7" id="KW-0472">Membrane</keyword>
<dbReference type="PANTHER" id="PTHR30572:SF4">
    <property type="entry name" value="ABC TRANSPORTER PERMEASE YTRF"/>
    <property type="match status" value="1"/>
</dbReference>
<feature type="domain" description="ABC3 transporter permease C-terminal" evidence="8">
    <location>
        <begin position="689"/>
        <end position="798"/>
    </location>
</feature>
<keyword evidence="11" id="KW-1185">Reference proteome</keyword>
<dbReference type="InterPro" id="IPR025857">
    <property type="entry name" value="MacB_PCD"/>
</dbReference>
<keyword evidence="3 7" id="KW-0812">Transmembrane</keyword>
<evidence type="ECO:0000256" key="4">
    <source>
        <dbReference type="ARBA" id="ARBA00022989"/>
    </source>
</evidence>
<dbReference type="InterPro" id="IPR003838">
    <property type="entry name" value="ABC3_permease_C"/>
</dbReference>
<evidence type="ECO:0000259" key="9">
    <source>
        <dbReference type="Pfam" id="PF12704"/>
    </source>
</evidence>
<dbReference type="AlphaFoldDB" id="A0A5B7SP99"/>
<dbReference type="GO" id="GO:0022857">
    <property type="term" value="F:transmembrane transporter activity"/>
    <property type="evidence" value="ECO:0007669"/>
    <property type="project" value="TreeGrafter"/>
</dbReference>
<dbReference type="RefSeq" id="WP_138851175.1">
    <property type="nucleotide sequence ID" value="NZ_CP040710.1"/>
</dbReference>
<feature type="domain" description="ABC3 transporter permease C-terminal" evidence="8">
    <location>
        <begin position="290"/>
        <end position="405"/>
    </location>
</feature>
<feature type="transmembrane region" description="Helical" evidence="7">
    <location>
        <begin position="770"/>
        <end position="792"/>
    </location>
</feature>
<evidence type="ECO:0000256" key="2">
    <source>
        <dbReference type="ARBA" id="ARBA00022475"/>
    </source>
</evidence>
<comment type="similarity">
    <text evidence="6">Belongs to the ABC-4 integral membrane protein family.</text>
</comment>
<feature type="transmembrane region" description="Helical" evidence="7">
    <location>
        <begin position="428"/>
        <end position="448"/>
    </location>
</feature>
<dbReference type="PANTHER" id="PTHR30572">
    <property type="entry name" value="MEMBRANE COMPONENT OF TRANSPORTER-RELATED"/>
    <property type="match status" value="1"/>
</dbReference>
<dbReference type="Pfam" id="PF02687">
    <property type="entry name" value="FtsX"/>
    <property type="match status" value="2"/>
</dbReference>
<evidence type="ECO:0000313" key="11">
    <source>
        <dbReference type="Proteomes" id="UP000310017"/>
    </source>
</evidence>
<feature type="transmembrane region" description="Helical" evidence="7">
    <location>
        <begin position="735"/>
        <end position="758"/>
    </location>
</feature>
<gene>
    <name evidence="10" type="ORF">FGM00_01300</name>
</gene>
<keyword evidence="2" id="KW-1003">Cell membrane</keyword>
<dbReference type="GO" id="GO:0005886">
    <property type="term" value="C:plasma membrane"/>
    <property type="evidence" value="ECO:0007669"/>
    <property type="project" value="UniProtKB-SubCell"/>
</dbReference>
<feature type="transmembrane region" description="Helical" evidence="7">
    <location>
        <begin position="331"/>
        <end position="360"/>
    </location>
</feature>
<feature type="transmembrane region" description="Helical" evidence="7">
    <location>
        <begin position="21"/>
        <end position="43"/>
    </location>
</feature>
<dbReference type="KEGG" id="asag:FGM00_01300"/>
<protein>
    <submittedName>
        <fullName evidence="10">FtsX-like permease family protein</fullName>
    </submittedName>
</protein>
<dbReference type="InterPro" id="IPR050250">
    <property type="entry name" value="Macrolide_Exporter_MacB"/>
</dbReference>
<evidence type="ECO:0000256" key="1">
    <source>
        <dbReference type="ARBA" id="ARBA00004651"/>
    </source>
</evidence>
<evidence type="ECO:0000256" key="7">
    <source>
        <dbReference type="SAM" id="Phobius"/>
    </source>
</evidence>
<sequence>MFRNSLKVALRGFIRNRMFTGFNLLSLVIGLLVSYVAIGYIGFEYSYDTFHDGSENIYRLARTYRGQDYSVIGFKNDATAADQVAQMDEFKNIPGVEHAAQFIISNNAEYLKWNNDSIPENDFLTTNTPADFVGLFTWKPLHGSLSDFGNGINKMILTESSAQKVFGTAMERPDKLIGEAISVGDESYRLVAIIEDVPENSHFSFSVALNTPEIEYWGSRIYFGIADTANYADMKSRINAAMASINPRMVNDPLYKRDFLQPLEDIHLKSNILYETKVPGNYQYIMILGFFALFIIAITLFNYTNFTVAVKSKHGKSIGIKKAMGAKNNAIALQFFVEGIFLAVLALPIVAILIPLLIPFFNDQMGVAINVQLFDDVKTLLFLVLLAVFLGAFASITPAVLFSRKKALTLFKENLKANRFEHFSLRKYLLVSQFVILISISSVSYFVMRQMDFIENKDLGFQKEGILYAYTSPENLDFFQEQLRLAPEIKNVGNGSSFGIETFNKATYRLQDSQEVFGDANQLYLDYRALQAYDLETTLGTLSSERVLNGERVTLINRTAAERFSKLKNIPMADLIGTTVITEPEYISEEGQVGFPFTIGGIFEDVNVFSLREKLEPYFITVSPRVRMGGMSIVSFDPENTAQVVDKINSLHAELREPYPLEIEFLSQNLKTLYNQDRQTANLVFWLNCIAVLLAVLGIIGITLFLVISRTKEIGIRKVLGASELSIIKSTIREYVLFIAIALVISWPLGLFISTNWLSNFAYRIDIQQVVFLAVGVLTFIFTALLVGAVAFRAARANPAKSLRTE</sequence>
<dbReference type="OrthoDB" id="8740261at2"/>
<feature type="transmembrane region" description="Helical" evidence="7">
    <location>
        <begin position="380"/>
        <end position="402"/>
    </location>
</feature>
<evidence type="ECO:0000256" key="3">
    <source>
        <dbReference type="ARBA" id="ARBA00022692"/>
    </source>
</evidence>
<reference evidence="10 11" key="1">
    <citation type="submission" date="2019-05" db="EMBL/GenBank/DDBJ databases">
        <title>Genome sequencing of F202Z8.</title>
        <authorList>
            <person name="Kwon Y.M."/>
        </authorList>
    </citation>
    <scope>NUCLEOTIDE SEQUENCE [LARGE SCALE GENOMIC DNA]</scope>
    <source>
        <strain evidence="10 11">F202Z8</strain>
    </source>
</reference>
<proteinExistence type="inferred from homology"/>
<evidence type="ECO:0000256" key="6">
    <source>
        <dbReference type="ARBA" id="ARBA00038076"/>
    </source>
</evidence>
<dbReference type="Pfam" id="PF12704">
    <property type="entry name" value="MacB_PCD"/>
    <property type="match status" value="1"/>
</dbReference>
<keyword evidence="4 7" id="KW-1133">Transmembrane helix</keyword>
<evidence type="ECO:0000256" key="5">
    <source>
        <dbReference type="ARBA" id="ARBA00023136"/>
    </source>
</evidence>
<evidence type="ECO:0000259" key="8">
    <source>
        <dbReference type="Pfam" id="PF02687"/>
    </source>
</evidence>
<comment type="subcellular location">
    <subcellularLocation>
        <location evidence="1">Cell membrane</location>
        <topology evidence="1">Multi-pass membrane protein</topology>
    </subcellularLocation>
</comment>
<feature type="transmembrane region" description="Helical" evidence="7">
    <location>
        <begin position="683"/>
        <end position="708"/>
    </location>
</feature>
<name>A0A5B7SP99_9FLAO</name>